<dbReference type="RefSeq" id="WP_196110367.1">
    <property type="nucleotide sequence ID" value="NZ_CP064943.1"/>
</dbReference>
<dbReference type="EMBL" id="CP064946">
    <property type="protein sequence ID" value="QPH49695.1"/>
    <property type="molecule type" value="Genomic_DNA"/>
</dbReference>
<dbReference type="PROSITE" id="PS51725">
    <property type="entry name" value="ABM"/>
    <property type="match status" value="1"/>
</dbReference>
<dbReference type="Proteomes" id="UP000594430">
    <property type="component" value="Chromosome"/>
</dbReference>
<protein>
    <submittedName>
        <fullName evidence="2">Antibiotic biosynthesis monooxygenase</fullName>
    </submittedName>
</protein>
<dbReference type="PANTHER" id="PTHR33336:SF15">
    <property type="entry name" value="ABM DOMAIN-CONTAINING PROTEIN"/>
    <property type="match status" value="1"/>
</dbReference>
<reference evidence="2 3" key="1">
    <citation type="submission" date="2020-11" db="EMBL/GenBank/DDBJ databases">
        <title>Pseudomonas fulva producing VIM-24.</title>
        <authorList>
            <person name="Liu S."/>
        </authorList>
    </citation>
    <scope>NUCLEOTIDE SEQUENCE [LARGE SCALE GENOMIC DNA]</scope>
    <source>
        <strain evidence="2 3">ZDHY414</strain>
    </source>
</reference>
<dbReference type="InterPro" id="IPR011008">
    <property type="entry name" value="Dimeric_a/b-barrel"/>
</dbReference>
<keyword evidence="2" id="KW-0560">Oxidoreductase</keyword>
<accession>A0A7S9LJE8</accession>
<organism evidence="2 3">
    <name type="scientific">Pseudomonas fulva</name>
    <dbReference type="NCBI Taxonomy" id="47880"/>
    <lineage>
        <taxon>Bacteria</taxon>
        <taxon>Pseudomonadati</taxon>
        <taxon>Pseudomonadota</taxon>
        <taxon>Gammaproteobacteria</taxon>
        <taxon>Pseudomonadales</taxon>
        <taxon>Pseudomonadaceae</taxon>
        <taxon>Pseudomonas</taxon>
    </lineage>
</organism>
<dbReference type="Pfam" id="PF03992">
    <property type="entry name" value="ABM"/>
    <property type="match status" value="1"/>
</dbReference>
<feature type="domain" description="ABM" evidence="1">
    <location>
        <begin position="3"/>
        <end position="94"/>
    </location>
</feature>
<dbReference type="InterPro" id="IPR007138">
    <property type="entry name" value="ABM_dom"/>
</dbReference>
<name>A0A7S9LJE8_9PSED</name>
<dbReference type="PANTHER" id="PTHR33336">
    <property type="entry name" value="QUINOL MONOOXYGENASE YGIN-RELATED"/>
    <property type="match status" value="1"/>
</dbReference>
<dbReference type="AlphaFoldDB" id="A0A7S9LJE8"/>
<gene>
    <name evidence="2" type="ORF">IZU98_02895</name>
</gene>
<keyword evidence="2" id="KW-0503">Monooxygenase</keyword>
<evidence type="ECO:0000313" key="3">
    <source>
        <dbReference type="Proteomes" id="UP000594430"/>
    </source>
</evidence>
<evidence type="ECO:0000259" key="1">
    <source>
        <dbReference type="PROSITE" id="PS51725"/>
    </source>
</evidence>
<dbReference type="InterPro" id="IPR050744">
    <property type="entry name" value="AI-2_Isomerase_LsrG"/>
</dbReference>
<dbReference type="Gene3D" id="3.30.70.100">
    <property type="match status" value="1"/>
</dbReference>
<proteinExistence type="predicted"/>
<sequence length="99" mass="11157">MSVPVVAVFRAKRGHEEAIEEMFRSVIETTLSEDGCIVYQLNRDIADPSRFVWIEDWTSVELLNRHLSAPHITELFSKLPDLVESSDVFKLTPLAGGKA</sequence>
<dbReference type="GO" id="GO:0004497">
    <property type="term" value="F:monooxygenase activity"/>
    <property type="evidence" value="ECO:0007669"/>
    <property type="project" value="UniProtKB-KW"/>
</dbReference>
<evidence type="ECO:0000313" key="2">
    <source>
        <dbReference type="EMBL" id="QPH49695.1"/>
    </source>
</evidence>
<dbReference type="SUPFAM" id="SSF54909">
    <property type="entry name" value="Dimeric alpha+beta barrel"/>
    <property type="match status" value="1"/>
</dbReference>